<dbReference type="RefSeq" id="XP_022107522.1">
    <property type="nucleotide sequence ID" value="XM_022251830.1"/>
</dbReference>
<accession>A0A8B7ZR29</accession>
<dbReference type="Gene3D" id="3.40.50.720">
    <property type="entry name" value="NAD(P)-binding Rossmann-like Domain"/>
    <property type="match status" value="1"/>
</dbReference>
<keyword evidence="3" id="KW-1185">Reference proteome</keyword>
<dbReference type="NCBIfam" id="NF004846">
    <property type="entry name" value="PRK06197.1"/>
    <property type="match status" value="1"/>
</dbReference>
<dbReference type="Proteomes" id="UP000694845">
    <property type="component" value="Unplaced"/>
</dbReference>
<dbReference type="PANTHER" id="PTHR43157:SF31">
    <property type="entry name" value="PHOSPHATIDYLINOSITOL-GLYCAN BIOSYNTHESIS CLASS F PROTEIN"/>
    <property type="match status" value="1"/>
</dbReference>
<evidence type="ECO:0000256" key="2">
    <source>
        <dbReference type="RuleBase" id="RU000363"/>
    </source>
</evidence>
<proteinExistence type="inferred from homology"/>
<dbReference type="Pfam" id="PF00106">
    <property type="entry name" value="adh_short"/>
    <property type="match status" value="1"/>
</dbReference>
<dbReference type="InterPro" id="IPR036291">
    <property type="entry name" value="NAD(P)-bd_dom_sf"/>
</dbReference>
<dbReference type="InterPro" id="IPR002347">
    <property type="entry name" value="SDR_fam"/>
</dbReference>
<dbReference type="OrthoDB" id="191139at2759"/>
<sequence length="397" mass="44577">MYDLIVRLHYNSVTQSLEVCRDPQLARVHWRQHFWYKLGFSQDSLPFFSAVGPVLIAVDCIMTTSTHPAANWSTTPVAWSVVPVVFTVLWLLRRYFAGGWCYSKVRLDGKTVLITGANTGIGKETARDLAKRGARVILACRDLAKAQAALAEIREDTGNRNLTVVKLDLASLASVRECAEKIKAEESRLDILINNAGIMMCPEWKTEDGFEMQFGVNHLGHFLLTNLLLDLIKSSTPARIINVSSLSHAYGKIDWHDIHMNKGYDRRKAYRQSKLANVLFTRELSRRLKINEFEVTVNAVHPGVVATELGRHMMESGSLAARAVNVLRFTPIMWMFKNAVQGAQTTIHCAVTPELLNTSGLYFSDCAPKEPSQHALDDDAARRLWDLSVEMVGLHEK</sequence>
<evidence type="ECO:0000256" key="1">
    <source>
        <dbReference type="ARBA" id="ARBA00023002"/>
    </source>
</evidence>
<gene>
    <name evidence="4" type="primary">LOC110988383</name>
</gene>
<dbReference type="GO" id="GO:0016491">
    <property type="term" value="F:oxidoreductase activity"/>
    <property type="evidence" value="ECO:0007669"/>
    <property type="project" value="UniProtKB-KW"/>
</dbReference>
<organism evidence="3 4">
    <name type="scientific">Acanthaster planci</name>
    <name type="common">Crown-of-thorns starfish</name>
    <dbReference type="NCBI Taxonomy" id="133434"/>
    <lineage>
        <taxon>Eukaryota</taxon>
        <taxon>Metazoa</taxon>
        <taxon>Echinodermata</taxon>
        <taxon>Eleutherozoa</taxon>
        <taxon>Asterozoa</taxon>
        <taxon>Asteroidea</taxon>
        <taxon>Valvatacea</taxon>
        <taxon>Valvatida</taxon>
        <taxon>Acanthasteridae</taxon>
        <taxon>Acanthaster</taxon>
    </lineage>
</organism>
<evidence type="ECO:0000313" key="3">
    <source>
        <dbReference type="Proteomes" id="UP000694845"/>
    </source>
</evidence>
<dbReference type="PRINTS" id="PR00080">
    <property type="entry name" value="SDRFAMILY"/>
</dbReference>
<comment type="similarity">
    <text evidence="2">Belongs to the short-chain dehydrogenases/reductases (SDR) family.</text>
</comment>
<dbReference type="GeneID" id="110988383"/>
<keyword evidence="1" id="KW-0560">Oxidoreductase</keyword>
<dbReference type="SUPFAM" id="SSF51735">
    <property type="entry name" value="NAD(P)-binding Rossmann-fold domains"/>
    <property type="match status" value="1"/>
</dbReference>
<dbReference type="PANTHER" id="PTHR43157">
    <property type="entry name" value="PHOSPHATIDYLINOSITOL-GLYCAN BIOSYNTHESIS CLASS F PROTEIN-RELATED"/>
    <property type="match status" value="1"/>
</dbReference>
<reference evidence="4" key="1">
    <citation type="submission" date="2025-08" db="UniProtKB">
        <authorList>
            <consortium name="RefSeq"/>
        </authorList>
    </citation>
    <scope>IDENTIFICATION</scope>
</reference>
<name>A0A8B7ZR29_ACAPL</name>
<dbReference type="AlphaFoldDB" id="A0A8B7ZR29"/>
<dbReference type="KEGG" id="aplc:110988383"/>
<evidence type="ECO:0000313" key="4">
    <source>
        <dbReference type="RefSeq" id="XP_022107522.1"/>
    </source>
</evidence>
<protein>
    <submittedName>
        <fullName evidence="4">Retinol dehydrogenase 13-like isoform X1</fullName>
    </submittedName>
</protein>
<dbReference type="PRINTS" id="PR00081">
    <property type="entry name" value="GDHRDH"/>
</dbReference>